<dbReference type="InterPro" id="IPR036259">
    <property type="entry name" value="MFS_trans_sf"/>
</dbReference>
<feature type="transmembrane region" description="Helical" evidence="4">
    <location>
        <begin position="98"/>
        <end position="117"/>
    </location>
</feature>
<evidence type="ECO:0000259" key="5">
    <source>
        <dbReference type="PROSITE" id="PS50850"/>
    </source>
</evidence>
<feature type="transmembrane region" description="Helical" evidence="4">
    <location>
        <begin position="74"/>
        <end position="92"/>
    </location>
</feature>
<keyword evidence="1 4" id="KW-0812">Transmembrane</keyword>
<evidence type="ECO:0000256" key="2">
    <source>
        <dbReference type="ARBA" id="ARBA00022989"/>
    </source>
</evidence>
<sequence>MVFSVVPVSDVSISLRLAFLSTLVIALNHTIYAMLLSVFLLGCGMSFWGCIAVTYRQKLIPESIFSRTNAVYRLFSWGALCLGGLMGGAIYQVIGYGYLFYITLAFTLFLTISFYFIPLKDDF</sequence>
<keyword evidence="2 4" id="KW-1133">Transmembrane helix</keyword>
<evidence type="ECO:0000313" key="7">
    <source>
        <dbReference type="Proteomes" id="UP000239550"/>
    </source>
</evidence>
<proteinExistence type="predicted"/>
<evidence type="ECO:0000256" key="1">
    <source>
        <dbReference type="ARBA" id="ARBA00022692"/>
    </source>
</evidence>
<evidence type="ECO:0000313" key="6">
    <source>
        <dbReference type="EMBL" id="PQQ22641.1"/>
    </source>
</evidence>
<protein>
    <recommendedName>
        <fullName evidence="5">Major facilitator superfamily (MFS) profile domain-containing protein</fullName>
    </recommendedName>
</protein>
<accession>A0A2S8PUV5</accession>
<keyword evidence="3 4" id="KW-0472">Membrane</keyword>
<evidence type="ECO:0000256" key="3">
    <source>
        <dbReference type="ARBA" id="ARBA00023136"/>
    </source>
</evidence>
<keyword evidence="7" id="KW-1185">Reference proteome</keyword>
<feature type="transmembrane region" description="Helical" evidence="4">
    <location>
        <begin position="31"/>
        <end position="53"/>
    </location>
</feature>
<dbReference type="InterPro" id="IPR020846">
    <property type="entry name" value="MFS_dom"/>
</dbReference>
<comment type="caution">
    <text evidence="6">The sequence shown here is derived from an EMBL/GenBank/DDBJ whole genome shotgun (WGS) entry which is preliminary data.</text>
</comment>
<dbReference type="PROSITE" id="PS50850">
    <property type="entry name" value="MFS"/>
    <property type="match status" value="1"/>
</dbReference>
<gene>
    <name evidence="6" type="ORF">C6H66_22585</name>
</gene>
<feature type="domain" description="Major facilitator superfamily (MFS) profile" evidence="5">
    <location>
        <begin position="1"/>
        <end position="123"/>
    </location>
</feature>
<evidence type="ECO:0000256" key="4">
    <source>
        <dbReference type="SAM" id="Phobius"/>
    </source>
</evidence>
<reference evidence="6 7" key="1">
    <citation type="submission" date="2018-02" db="EMBL/GenBank/DDBJ databases">
        <title>Five New Genomes of Indian Photorhabdus Isolates TSA.</title>
        <authorList>
            <person name="Dubay B."/>
            <person name="Somvanshi V.S."/>
        </authorList>
    </citation>
    <scope>NUCLEOTIDE SEQUENCE [LARGE SCALE GENOMIC DNA]</scope>
    <source>
        <strain evidence="6 7">H1</strain>
    </source>
</reference>
<dbReference type="GO" id="GO:0022857">
    <property type="term" value="F:transmembrane transporter activity"/>
    <property type="evidence" value="ECO:0007669"/>
    <property type="project" value="InterPro"/>
</dbReference>
<dbReference type="SUPFAM" id="SSF103473">
    <property type="entry name" value="MFS general substrate transporter"/>
    <property type="match status" value="1"/>
</dbReference>
<dbReference type="AlphaFoldDB" id="A0A2S8PUV5"/>
<dbReference type="EMBL" id="PUWT01000081">
    <property type="protein sequence ID" value="PQQ22641.1"/>
    <property type="molecule type" value="Genomic_DNA"/>
</dbReference>
<name>A0A2S8PUV5_9GAMM</name>
<organism evidence="6 7">
    <name type="scientific">Photorhabdus hindustanensis</name>
    <dbReference type="NCBI Taxonomy" id="2918802"/>
    <lineage>
        <taxon>Bacteria</taxon>
        <taxon>Pseudomonadati</taxon>
        <taxon>Pseudomonadota</taxon>
        <taxon>Gammaproteobacteria</taxon>
        <taxon>Enterobacterales</taxon>
        <taxon>Morganellaceae</taxon>
        <taxon>Photorhabdus</taxon>
    </lineage>
</organism>
<dbReference type="Gene3D" id="1.20.1250.20">
    <property type="entry name" value="MFS general substrate transporter like domains"/>
    <property type="match status" value="1"/>
</dbReference>
<dbReference type="Proteomes" id="UP000239550">
    <property type="component" value="Unassembled WGS sequence"/>
</dbReference>